<keyword evidence="5" id="KW-1185">Reference proteome</keyword>
<accession>A0A840A7J2</accession>
<evidence type="ECO:0000256" key="2">
    <source>
        <dbReference type="ARBA" id="ARBA00023315"/>
    </source>
</evidence>
<comment type="caution">
    <text evidence="4">The sequence shown here is derived from an EMBL/GenBank/DDBJ whole genome shotgun (WGS) entry which is preliminary data.</text>
</comment>
<dbReference type="Proteomes" id="UP000553193">
    <property type="component" value="Unassembled WGS sequence"/>
</dbReference>
<keyword evidence="1 4" id="KW-0808">Transferase</keyword>
<dbReference type="PROSITE" id="PS51186">
    <property type="entry name" value="GNAT"/>
    <property type="match status" value="1"/>
</dbReference>
<dbReference type="InterPro" id="IPR016181">
    <property type="entry name" value="Acyl_CoA_acyltransferase"/>
</dbReference>
<dbReference type="Pfam" id="PF00583">
    <property type="entry name" value="Acetyltransf_1"/>
    <property type="match status" value="1"/>
</dbReference>
<dbReference type="InterPro" id="IPR000182">
    <property type="entry name" value="GNAT_dom"/>
</dbReference>
<sequence>MDALHIRQGEARDLPALVEIFNHYVAHGHVTFTTVPHTLESRTTWFATYGTGRHQLLVAEHEGAVVGCAYSSPYRPGPAFDTTVETSIYLDPERRGLGAGKRLYAALLERLAAQPVHLAVAGVALPNEASLALHRKMGFEEVGTFREYARKNGVWISSTWFQRRVGTA</sequence>
<evidence type="ECO:0000256" key="1">
    <source>
        <dbReference type="ARBA" id="ARBA00022679"/>
    </source>
</evidence>
<feature type="domain" description="N-acetyltransferase" evidence="3">
    <location>
        <begin position="4"/>
        <end position="166"/>
    </location>
</feature>
<dbReference type="EC" id="2.3.1.183" evidence="4"/>
<dbReference type="GO" id="GO:0102971">
    <property type="term" value="F:phosphinothricin N-acetyltransferase activity"/>
    <property type="evidence" value="ECO:0007669"/>
    <property type="project" value="UniProtKB-EC"/>
</dbReference>
<dbReference type="Gene3D" id="3.40.630.30">
    <property type="match status" value="1"/>
</dbReference>
<protein>
    <submittedName>
        <fullName evidence="4">Phosphinothricin acetyltransferase</fullName>
        <ecNumber evidence="4">2.3.1.183</ecNumber>
    </submittedName>
</protein>
<proteinExistence type="predicted"/>
<dbReference type="PANTHER" id="PTHR43072:SF23">
    <property type="entry name" value="UPF0039 PROTEIN C11D3.02C"/>
    <property type="match status" value="1"/>
</dbReference>
<evidence type="ECO:0000259" key="3">
    <source>
        <dbReference type="PROSITE" id="PS51186"/>
    </source>
</evidence>
<gene>
    <name evidence="4" type="ORF">GGQ83_000513</name>
</gene>
<evidence type="ECO:0000313" key="4">
    <source>
        <dbReference type="EMBL" id="MBB3897087.1"/>
    </source>
</evidence>
<dbReference type="AlphaFoldDB" id="A0A840A7J2"/>
<dbReference type="PANTHER" id="PTHR43072">
    <property type="entry name" value="N-ACETYLTRANSFERASE"/>
    <property type="match status" value="1"/>
</dbReference>
<dbReference type="CDD" id="cd04301">
    <property type="entry name" value="NAT_SF"/>
    <property type="match status" value="1"/>
</dbReference>
<dbReference type="EMBL" id="JACIDJ010000001">
    <property type="protein sequence ID" value="MBB3897087.1"/>
    <property type="molecule type" value="Genomic_DNA"/>
</dbReference>
<dbReference type="SUPFAM" id="SSF55729">
    <property type="entry name" value="Acyl-CoA N-acyltransferases (Nat)"/>
    <property type="match status" value="1"/>
</dbReference>
<keyword evidence="2 4" id="KW-0012">Acyltransferase</keyword>
<organism evidence="4 5">
    <name type="scientific">Roseococcus suduntuyensis</name>
    <dbReference type="NCBI Taxonomy" id="455361"/>
    <lineage>
        <taxon>Bacteria</taxon>
        <taxon>Pseudomonadati</taxon>
        <taxon>Pseudomonadota</taxon>
        <taxon>Alphaproteobacteria</taxon>
        <taxon>Acetobacterales</taxon>
        <taxon>Roseomonadaceae</taxon>
        <taxon>Roseococcus</taxon>
    </lineage>
</organism>
<reference evidence="4 5" key="1">
    <citation type="submission" date="2020-08" db="EMBL/GenBank/DDBJ databases">
        <title>Genomic Encyclopedia of Type Strains, Phase IV (KMG-IV): sequencing the most valuable type-strain genomes for metagenomic binning, comparative biology and taxonomic classification.</title>
        <authorList>
            <person name="Goeker M."/>
        </authorList>
    </citation>
    <scope>NUCLEOTIDE SEQUENCE [LARGE SCALE GENOMIC DNA]</scope>
    <source>
        <strain evidence="4 5">DSM 19979</strain>
    </source>
</reference>
<dbReference type="RefSeq" id="WP_184382029.1">
    <property type="nucleotide sequence ID" value="NZ_JACIDJ010000001.1"/>
</dbReference>
<name>A0A840A7J2_9PROT</name>
<evidence type="ECO:0000313" key="5">
    <source>
        <dbReference type="Proteomes" id="UP000553193"/>
    </source>
</evidence>